<dbReference type="EMBL" id="OU900102">
    <property type="protein sequence ID" value="CAG9865364.1"/>
    <property type="molecule type" value="Genomic_DNA"/>
</dbReference>
<sequence>MAASKLTNEEKLKRLIYVCNVNPKYYCGGPDKYVRVCKQRFELLQEMMKENHEELIGVMQSVNSDPLIPYRSIIYHTLAYGAVISGDAKCKNAVSRSVLGLIKSDKELFDFIMYSTKFHTQAKISKSVRKTITAFYKKKSSTELAQLYAASKSCHGWSHKDLIKLCHLKSESTTYNAVVNYILTNKIVDNNDDEAKKLIEVMRKSDTLRKTSDLKIAVPLIEELKATIHQVEPKLKKSAEVWNAALSNMSLADVLNSMPKLYKLGFLKKDSPIQSKIAELLTNSDTIKSSNVHPMEVFIHMKNFEKGGKPLDVKLLAHLIEEKKLPDEEIAKLKTANEVKCQILLGNLLKCMSISCKNVRPIGKRYLITIDTTDKMDAPCLSNKTITGIEAAAAFAWYLLRVEQSVTVAVFKEKEISLVPLERKGQLKEHIGKLREKKSKYLHLAAPFEWALTNKKHFDVFLNFVHHNEYCAGAPEGAREKIAKPMEAFQKYKQKLKEPNAKLVNFCLSSPHLDVADGSPNVLDVSGLDLGVPKLVEAFCRDNFH</sequence>
<feature type="domain" description="TROVE" evidence="7">
    <location>
        <begin position="1"/>
        <end position="364"/>
    </location>
</feature>
<comment type="subcellular location">
    <subcellularLocation>
        <location evidence="1">Cytoplasm</location>
    </subcellularLocation>
</comment>
<protein>
    <recommendedName>
        <fullName evidence="7">TROVE domain-containing protein</fullName>
    </recommendedName>
</protein>
<dbReference type="GO" id="GO:1990904">
    <property type="term" value="C:ribonucleoprotein complex"/>
    <property type="evidence" value="ECO:0007669"/>
    <property type="project" value="UniProtKB-KW"/>
</dbReference>
<dbReference type="GO" id="GO:0003723">
    <property type="term" value="F:RNA binding"/>
    <property type="evidence" value="ECO:0007669"/>
    <property type="project" value="UniProtKB-KW"/>
</dbReference>
<keyword evidence="6" id="KW-0687">Ribonucleoprotein</keyword>
<dbReference type="InterPro" id="IPR036465">
    <property type="entry name" value="vWFA_dom_sf"/>
</dbReference>
<evidence type="ECO:0000313" key="9">
    <source>
        <dbReference type="Proteomes" id="UP001153712"/>
    </source>
</evidence>
<dbReference type="InterPro" id="IPR037214">
    <property type="entry name" value="TROVE_dom_sf"/>
</dbReference>
<dbReference type="AlphaFoldDB" id="A0A9N9TV94"/>
<evidence type="ECO:0000256" key="2">
    <source>
        <dbReference type="ARBA" id="ARBA00007814"/>
    </source>
</evidence>
<evidence type="ECO:0000313" key="8">
    <source>
        <dbReference type="EMBL" id="CAG9865364.1"/>
    </source>
</evidence>
<dbReference type="GO" id="GO:0005737">
    <property type="term" value="C:cytoplasm"/>
    <property type="evidence" value="ECO:0007669"/>
    <property type="project" value="UniProtKB-SubCell"/>
</dbReference>
<dbReference type="OrthoDB" id="6098064at2759"/>
<keyword evidence="4" id="KW-0479">Metal-binding</keyword>
<dbReference type="GO" id="GO:0046872">
    <property type="term" value="F:metal ion binding"/>
    <property type="evidence" value="ECO:0007669"/>
    <property type="project" value="UniProtKB-KW"/>
</dbReference>
<dbReference type="Proteomes" id="UP001153712">
    <property type="component" value="Chromosome 9"/>
</dbReference>
<keyword evidence="9" id="KW-1185">Reference proteome</keyword>
<accession>A0A9N9TV94</accession>
<keyword evidence="5" id="KW-0694">RNA-binding</keyword>
<name>A0A9N9TV94_PHYSR</name>
<organism evidence="8 9">
    <name type="scientific">Phyllotreta striolata</name>
    <name type="common">Striped flea beetle</name>
    <name type="synonym">Crioceris striolata</name>
    <dbReference type="NCBI Taxonomy" id="444603"/>
    <lineage>
        <taxon>Eukaryota</taxon>
        <taxon>Metazoa</taxon>
        <taxon>Ecdysozoa</taxon>
        <taxon>Arthropoda</taxon>
        <taxon>Hexapoda</taxon>
        <taxon>Insecta</taxon>
        <taxon>Pterygota</taxon>
        <taxon>Neoptera</taxon>
        <taxon>Endopterygota</taxon>
        <taxon>Coleoptera</taxon>
        <taxon>Polyphaga</taxon>
        <taxon>Cucujiformia</taxon>
        <taxon>Chrysomeloidea</taxon>
        <taxon>Chrysomelidae</taxon>
        <taxon>Galerucinae</taxon>
        <taxon>Alticini</taxon>
        <taxon>Phyllotreta</taxon>
    </lineage>
</organism>
<evidence type="ECO:0000256" key="5">
    <source>
        <dbReference type="ARBA" id="ARBA00022884"/>
    </source>
</evidence>
<evidence type="ECO:0000256" key="6">
    <source>
        <dbReference type="ARBA" id="ARBA00023274"/>
    </source>
</evidence>
<comment type="similarity">
    <text evidence="2">Belongs to the Ro 60 kDa family.</text>
</comment>
<evidence type="ECO:0000256" key="3">
    <source>
        <dbReference type="ARBA" id="ARBA00022490"/>
    </source>
</evidence>
<dbReference type="InterPro" id="IPR040322">
    <property type="entry name" value="TROVE2"/>
</dbReference>
<dbReference type="InterPro" id="IPR056800">
    <property type="entry name" value="vWA_Ro60"/>
</dbReference>
<evidence type="ECO:0000259" key="7">
    <source>
        <dbReference type="PROSITE" id="PS50988"/>
    </source>
</evidence>
<dbReference type="SUPFAM" id="SSF53300">
    <property type="entry name" value="vWA-like"/>
    <property type="match status" value="1"/>
</dbReference>
<evidence type="ECO:0000256" key="1">
    <source>
        <dbReference type="ARBA" id="ARBA00004496"/>
    </source>
</evidence>
<keyword evidence="3" id="KW-0963">Cytoplasm</keyword>
<dbReference type="InterPro" id="IPR008858">
    <property type="entry name" value="TROVE_dom"/>
</dbReference>
<evidence type="ECO:0000256" key="4">
    <source>
        <dbReference type="ARBA" id="ARBA00022723"/>
    </source>
</evidence>
<dbReference type="PROSITE" id="PS50988">
    <property type="entry name" value="TROVE"/>
    <property type="match status" value="1"/>
</dbReference>
<proteinExistence type="inferred from homology"/>
<dbReference type="PANTHER" id="PTHR14202">
    <property type="entry name" value="60 KDA RIBONUCLEOPROTEIN SSA/RO"/>
    <property type="match status" value="1"/>
</dbReference>
<dbReference type="PANTHER" id="PTHR14202:SF0">
    <property type="entry name" value="RNA-BINDING PROTEIN RO60"/>
    <property type="match status" value="1"/>
</dbReference>
<dbReference type="Pfam" id="PF25045">
    <property type="entry name" value="vWA_Ro60"/>
    <property type="match status" value="1"/>
</dbReference>
<dbReference type="Gene3D" id="3.40.50.410">
    <property type="entry name" value="von Willebrand factor, type A domain"/>
    <property type="match status" value="1"/>
</dbReference>
<gene>
    <name evidence="8" type="ORF">PHYEVI_LOCUS11599</name>
</gene>
<reference evidence="8" key="1">
    <citation type="submission" date="2022-01" db="EMBL/GenBank/DDBJ databases">
        <authorList>
            <person name="King R."/>
        </authorList>
    </citation>
    <scope>NUCLEOTIDE SEQUENCE</scope>
</reference>
<dbReference type="SUPFAM" id="SSF140864">
    <property type="entry name" value="TROVE domain-like"/>
    <property type="match status" value="1"/>
</dbReference>